<gene>
    <name evidence="2" type="ORF">LIER_18037</name>
</gene>
<evidence type="ECO:0000259" key="1">
    <source>
        <dbReference type="Pfam" id="PF13456"/>
    </source>
</evidence>
<dbReference type="InterPro" id="IPR036397">
    <property type="entry name" value="RNaseH_sf"/>
</dbReference>
<dbReference type="Pfam" id="PF13456">
    <property type="entry name" value="RVT_3"/>
    <property type="match status" value="1"/>
</dbReference>
<name>A0AAV3QF40_LITER</name>
<evidence type="ECO:0000313" key="2">
    <source>
        <dbReference type="EMBL" id="GAA0161803.1"/>
    </source>
</evidence>
<sequence>MNPSRSGQILKWAHEVQAADEHQGSSLGGFSDSASNPGGSGARILLWSPKGNKVDYALRFSFKATNNEAEYEALANGLELANALGVEHIHRRMDFQLLVGQVKGDFKIDETRERLDGYLRRVRKLAKLFRSCHMEHVPRERNQEADKLS</sequence>
<protein>
    <recommendedName>
        <fullName evidence="1">RNase H type-1 domain-containing protein</fullName>
    </recommendedName>
</protein>
<comment type="caution">
    <text evidence="2">The sequence shown here is derived from an EMBL/GenBank/DDBJ whole genome shotgun (WGS) entry which is preliminary data.</text>
</comment>
<keyword evidence="3" id="KW-1185">Reference proteome</keyword>
<feature type="domain" description="RNase H type-1" evidence="1">
    <location>
        <begin position="35"/>
        <end position="148"/>
    </location>
</feature>
<dbReference type="Proteomes" id="UP001454036">
    <property type="component" value="Unassembled WGS sequence"/>
</dbReference>
<dbReference type="AlphaFoldDB" id="A0AAV3QF40"/>
<dbReference type="InterPro" id="IPR012337">
    <property type="entry name" value="RNaseH-like_sf"/>
</dbReference>
<reference evidence="2 3" key="1">
    <citation type="submission" date="2024-01" db="EMBL/GenBank/DDBJ databases">
        <title>The complete chloroplast genome sequence of Lithospermum erythrorhizon: insights into the phylogenetic relationship among Boraginaceae species and the maternal lineages of purple gromwells.</title>
        <authorList>
            <person name="Okada T."/>
            <person name="Watanabe K."/>
        </authorList>
    </citation>
    <scope>NUCLEOTIDE SEQUENCE [LARGE SCALE GENOMIC DNA]</scope>
</reference>
<dbReference type="PANTHER" id="PTHR48475:SF2">
    <property type="entry name" value="RIBONUCLEASE H"/>
    <property type="match status" value="1"/>
</dbReference>
<proteinExistence type="predicted"/>
<dbReference type="PANTHER" id="PTHR48475">
    <property type="entry name" value="RIBONUCLEASE H"/>
    <property type="match status" value="1"/>
</dbReference>
<dbReference type="GO" id="GO:0004523">
    <property type="term" value="F:RNA-DNA hybrid ribonuclease activity"/>
    <property type="evidence" value="ECO:0007669"/>
    <property type="project" value="InterPro"/>
</dbReference>
<dbReference type="CDD" id="cd09279">
    <property type="entry name" value="RNase_HI_like"/>
    <property type="match status" value="1"/>
</dbReference>
<organism evidence="2 3">
    <name type="scientific">Lithospermum erythrorhizon</name>
    <name type="common">Purple gromwell</name>
    <name type="synonym">Lithospermum officinale var. erythrorhizon</name>
    <dbReference type="NCBI Taxonomy" id="34254"/>
    <lineage>
        <taxon>Eukaryota</taxon>
        <taxon>Viridiplantae</taxon>
        <taxon>Streptophyta</taxon>
        <taxon>Embryophyta</taxon>
        <taxon>Tracheophyta</taxon>
        <taxon>Spermatophyta</taxon>
        <taxon>Magnoliopsida</taxon>
        <taxon>eudicotyledons</taxon>
        <taxon>Gunneridae</taxon>
        <taxon>Pentapetalae</taxon>
        <taxon>asterids</taxon>
        <taxon>lamiids</taxon>
        <taxon>Boraginales</taxon>
        <taxon>Boraginaceae</taxon>
        <taxon>Boraginoideae</taxon>
        <taxon>Lithospermeae</taxon>
        <taxon>Lithospermum</taxon>
    </lineage>
</organism>
<dbReference type="Gene3D" id="3.30.420.10">
    <property type="entry name" value="Ribonuclease H-like superfamily/Ribonuclease H"/>
    <property type="match status" value="1"/>
</dbReference>
<dbReference type="EMBL" id="BAABME010004280">
    <property type="protein sequence ID" value="GAA0161803.1"/>
    <property type="molecule type" value="Genomic_DNA"/>
</dbReference>
<dbReference type="GO" id="GO:0003676">
    <property type="term" value="F:nucleic acid binding"/>
    <property type="evidence" value="ECO:0007669"/>
    <property type="project" value="InterPro"/>
</dbReference>
<dbReference type="InterPro" id="IPR002156">
    <property type="entry name" value="RNaseH_domain"/>
</dbReference>
<accession>A0AAV3QF40</accession>
<dbReference type="SUPFAM" id="SSF53098">
    <property type="entry name" value="Ribonuclease H-like"/>
    <property type="match status" value="1"/>
</dbReference>
<evidence type="ECO:0000313" key="3">
    <source>
        <dbReference type="Proteomes" id="UP001454036"/>
    </source>
</evidence>